<organism evidence="1 2">
    <name type="scientific">Achromobacter ruhlandii</name>
    <dbReference type="NCBI Taxonomy" id="72557"/>
    <lineage>
        <taxon>Bacteria</taxon>
        <taxon>Pseudomonadati</taxon>
        <taxon>Pseudomonadota</taxon>
        <taxon>Betaproteobacteria</taxon>
        <taxon>Burkholderiales</taxon>
        <taxon>Alcaligenaceae</taxon>
        <taxon>Achromobacter</taxon>
    </lineage>
</organism>
<feature type="non-terminal residue" evidence="1">
    <location>
        <position position="41"/>
    </location>
</feature>
<comment type="caution">
    <text evidence="1">The sequence shown here is derived from an EMBL/GenBank/DDBJ whole genome shotgun (WGS) entry which is preliminary data.</text>
</comment>
<dbReference type="EMBL" id="JABBZE010001029">
    <property type="protein sequence ID" value="NMU93938.1"/>
    <property type="molecule type" value="Genomic_DNA"/>
</dbReference>
<name>A0A848NM42_9BURK</name>
<dbReference type="AlphaFoldDB" id="A0A848NM42"/>
<protein>
    <submittedName>
        <fullName evidence="1">TetR family transcriptional regulator</fullName>
    </submittedName>
</protein>
<evidence type="ECO:0000313" key="2">
    <source>
        <dbReference type="Proteomes" id="UP000542405"/>
    </source>
</evidence>
<dbReference type="Proteomes" id="UP000542405">
    <property type="component" value="Unassembled WGS sequence"/>
</dbReference>
<dbReference type="SUPFAM" id="SSF46689">
    <property type="entry name" value="Homeodomain-like"/>
    <property type="match status" value="1"/>
</dbReference>
<gene>
    <name evidence="1" type="ORF">HGQ98_32705</name>
</gene>
<sequence length="41" mass="4232">MAKLQRDAVVAAALDLLNQVGVDGLTTRSVAERPGATPRAV</sequence>
<evidence type="ECO:0000313" key="1">
    <source>
        <dbReference type="EMBL" id="NMU93938.1"/>
    </source>
</evidence>
<reference evidence="1 2" key="1">
    <citation type="submission" date="2020-04" db="EMBL/GenBank/DDBJ databases">
        <title>Achromobacter ruhlandii genome sequencing and assembly.</title>
        <authorList>
            <person name="Martins R.C.R."/>
            <person name="Perdigao-Neto L.V."/>
            <person name="Levin A.S.S."/>
            <person name="Costa S.F."/>
        </authorList>
    </citation>
    <scope>NUCLEOTIDE SEQUENCE [LARGE SCALE GENOMIC DNA]</scope>
    <source>
        <strain evidence="1 2">9035ralo</strain>
    </source>
</reference>
<accession>A0A848NM42</accession>
<dbReference type="InterPro" id="IPR009057">
    <property type="entry name" value="Homeodomain-like_sf"/>
</dbReference>
<proteinExistence type="predicted"/>
<dbReference type="Gene3D" id="1.10.10.60">
    <property type="entry name" value="Homeodomain-like"/>
    <property type="match status" value="1"/>
</dbReference>